<reference evidence="1 2" key="1">
    <citation type="submission" date="2019-09" db="EMBL/GenBank/DDBJ databases">
        <authorList>
            <person name="Depoorter E."/>
        </authorList>
    </citation>
    <scope>NUCLEOTIDE SEQUENCE [LARGE SCALE GENOMIC DNA]</scope>
    <source>
        <strain evidence="1">LMG 23254</strain>
    </source>
</reference>
<protein>
    <submittedName>
        <fullName evidence="1">Uncharacterized protein</fullName>
    </submittedName>
</protein>
<sequence length="102" mass="11185">MNGFSNLTLLLRTSHSHLYPGSTVTLGNDAPHHATPHPAVIEFADGSGATATLSRVDDKALELAVDEYVTQKRHKVSARRWLLRPVDTTRTAWRVAERLAAA</sequence>
<evidence type="ECO:0000313" key="2">
    <source>
        <dbReference type="Proteomes" id="UP000494218"/>
    </source>
</evidence>
<accession>A0A6P2HEA6</accession>
<evidence type="ECO:0000313" key="1">
    <source>
        <dbReference type="EMBL" id="VWB14802.1"/>
    </source>
</evidence>
<organism evidence="1 2">
    <name type="scientific">Burkholderia lata (strain ATCC 17760 / DSM 23089 / LMG 22485 / NCIMB 9086 / R18194 / 383)</name>
    <dbReference type="NCBI Taxonomy" id="482957"/>
    <lineage>
        <taxon>Bacteria</taxon>
        <taxon>Pseudomonadati</taxon>
        <taxon>Pseudomonadota</taxon>
        <taxon>Betaproteobacteria</taxon>
        <taxon>Burkholderiales</taxon>
        <taxon>Burkholderiaceae</taxon>
        <taxon>Burkholderia</taxon>
        <taxon>Burkholderia cepacia complex</taxon>
    </lineage>
</organism>
<dbReference type="RefSeq" id="WP_175029896.1">
    <property type="nucleotide sequence ID" value="NZ_CABVPW010000002.1"/>
</dbReference>
<name>A0A6P2HEA6_BURL3</name>
<proteinExistence type="predicted"/>
<gene>
    <name evidence="1" type="ORF">BLA23254_00536</name>
</gene>
<dbReference type="EMBL" id="CABVPW010000002">
    <property type="protein sequence ID" value="VWB14802.1"/>
    <property type="molecule type" value="Genomic_DNA"/>
</dbReference>
<dbReference type="Proteomes" id="UP000494218">
    <property type="component" value="Unassembled WGS sequence"/>
</dbReference>
<dbReference type="AlphaFoldDB" id="A0A6P2HEA6"/>